<accession>A0A182IVG3</accession>
<evidence type="ECO:0000256" key="2">
    <source>
        <dbReference type="ARBA" id="ARBA00022833"/>
    </source>
</evidence>
<reference evidence="3" key="1">
    <citation type="submission" date="2022-08" db="UniProtKB">
        <authorList>
            <consortium name="EnsemblMetazoa"/>
        </authorList>
    </citation>
    <scope>IDENTIFICATION</scope>
    <source>
        <strain evidence="3">EBRO</strain>
    </source>
</reference>
<evidence type="ECO:0000256" key="1">
    <source>
        <dbReference type="ARBA" id="ARBA00022771"/>
    </source>
</evidence>
<dbReference type="Pfam" id="PF13920">
    <property type="entry name" value="zf-C3HC4_3"/>
    <property type="match status" value="1"/>
</dbReference>
<dbReference type="InterPro" id="IPR001841">
    <property type="entry name" value="Znf_RING"/>
</dbReference>
<dbReference type="EnsemblMetazoa" id="AATE006258-RA">
    <property type="protein sequence ID" value="AATE006258-PA.1"/>
    <property type="gene ID" value="AATE006258"/>
</dbReference>
<proteinExistence type="predicted"/>
<dbReference type="PROSITE" id="PS50089">
    <property type="entry name" value="ZF_RING_2"/>
    <property type="match status" value="1"/>
</dbReference>
<dbReference type="GO" id="GO:0008270">
    <property type="term" value="F:zinc ion binding"/>
    <property type="evidence" value="ECO:0007669"/>
    <property type="project" value="UniProtKB-KW"/>
</dbReference>
<dbReference type="SUPFAM" id="SSF57850">
    <property type="entry name" value="RING/U-box"/>
    <property type="match status" value="1"/>
</dbReference>
<protein>
    <submittedName>
        <fullName evidence="3">Uncharacterized protein</fullName>
    </submittedName>
</protein>
<sequence>MVLSTLADIIYNLYLLIYYVLKTCAFIGYLLIDIVHHVSWLIKNAYDFCTVVYEDNRYFIQDLKSVVVGTADFFINNIATAYSASRSICENLSKTVAALLNCSNFIVTTAKQGLVLIGLCIICEDNERSVAFVPCGHICACKVCSIHLCYHNPVCPLCRSYIQQKLEIYL</sequence>
<dbReference type="VEuPathDB" id="VectorBase:AATE006258"/>
<keyword evidence="1" id="KW-0863">Zinc-finger</keyword>
<evidence type="ECO:0000313" key="3">
    <source>
        <dbReference type="EnsemblMetazoa" id="AATE006258-PA.1"/>
    </source>
</evidence>
<dbReference type="Gene3D" id="3.30.40.10">
    <property type="entry name" value="Zinc/RING finger domain, C3HC4 (zinc finger)"/>
    <property type="match status" value="1"/>
</dbReference>
<dbReference type="InterPro" id="IPR013083">
    <property type="entry name" value="Znf_RING/FYVE/PHD"/>
</dbReference>
<dbReference type="STRING" id="41427.A0A182IVG3"/>
<name>A0A182IVG3_ANOAO</name>
<dbReference type="AlphaFoldDB" id="A0A182IVG3"/>
<dbReference type="PANTHER" id="PTHR22696">
    <property type="entry name" value="E3 UBIQUITIN-PROTEIN LIGASE RNF26"/>
    <property type="match status" value="1"/>
</dbReference>
<keyword evidence="1" id="KW-0479">Metal-binding</keyword>
<keyword evidence="2" id="KW-0862">Zinc</keyword>
<organism evidence="3">
    <name type="scientific">Anopheles atroparvus</name>
    <name type="common">European mosquito</name>
    <dbReference type="NCBI Taxonomy" id="41427"/>
    <lineage>
        <taxon>Eukaryota</taxon>
        <taxon>Metazoa</taxon>
        <taxon>Ecdysozoa</taxon>
        <taxon>Arthropoda</taxon>
        <taxon>Hexapoda</taxon>
        <taxon>Insecta</taxon>
        <taxon>Pterygota</taxon>
        <taxon>Neoptera</taxon>
        <taxon>Endopterygota</taxon>
        <taxon>Diptera</taxon>
        <taxon>Nematocera</taxon>
        <taxon>Culicoidea</taxon>
        <taxon>Culicidae</taxon>
        <taxon>Anophelinae</taxon>
        <taxon>Anopheles</taxon>
    </lineage>
</organism>